<dbReference type="PANTHER" id="PTHR10961">
    <property type="entry name" value="PEROXISOMAL SARCOSINE OXIDASE"/>
    <property type="match status" value="1"/>
</dbReference>
<gene>
    <name evidence="7" type="ORF">B0F90DRAFT_1949832</name>
</gene>
<accession>A0AAD4M524</accession>
<dbReference type="SUPFAM" id="SSF51905">
    <property type="entry name" value="FAD/NAD(P)-binding domain"/>
    <property type="match status" value="1"/>
</dbReference>
<organism evidence="7 8">
    <name type="scientific">Multifurca ochricompacta</name>
    <dbReference type="NCBI Taxonomy" id="376703"/>
    <lineage>
        <taxon>Eukaryota</taxon>
        <taxon>Fungi</taxon>
        <taxon>Dikarya</taxon>
        <taxon>Basidiomycota</taxon>
        <taxon>Agaricomycotina</taxon>
        <taxon>Agaricomycetes</taxon>
        <taxon>Russulales</taxon>
        <taxon>Russulaceae</taxon>
        <taxon>Multifurca</taxon>
    </lineage>
</organism>
<dbReference type="Pfam" id="PF01266">
    <property type="entry name" value="DAO"/>
    <property type="match status" value="1"/>
</dbReference>
<dbReference type="Gene3D" id="3.30.9.10">
    <property type="entry name" value="D-Amino Acid Oxidase, subunit A, domain 2"/>
    <property type="match status" value="1"/>
</dbReference>
<protein>
    <submittedName>
        <fullName evidence="7">FAD dependent oxidoreductase</fullName>
    </submittedName>
</protein>
<keyword evidence="3" id="KW-0285">Flavoprotein</keyword>
<name>A0AAD4M524_9AGAM</name>
<dbReference type="SUPFAM" id="SSF54373">
    <property type="entry name" value="FAD-linked reductases, C-terminal domain"/>
    <property type="match status" value="1"/>
</dbReference>
<dbReference type="InterPro" id="IPR006076">
    <property type="entry name" value="FAD-dep_OxRdtase"/>
</dbReference>
<evidence type="ECO:0000256" key="2">
    <source>
        <dbReference type="ARBA" id="ARBA00010989"/>
    </source>
</evidence>
<dbReference type="InterPro" id="IPR036188">
    <property type="entry name" value="FAD/NAD-bd_sf"/>
</dbReference>
<dbReference type="GO" id="GO:0050031">
    <property type="term" value="F:L-pipecolate oxidase activity"/>
    <property type="evidence" value="ECO:0007669"/>
    <property type="project" value="TreeGrafter"/>
</dbReference>
<feature type="domain" description="FAD dependent oxidoreductase" evidence="6">
    <location>
        <begin position="10"/>
        <end position="384"/>
    </location>
</feature>
<evidence type="ECO:0000256" key="4">
    <source>
        <dbReference type="ARBA" id="ARBA00022827"/>
    </source>
</evidence>
<dbReference type="PANTHER" id="PTHR10961:SF46">
    <property type="entry name" value="PEROXISOMAL SARCOSINE OXIDASE"/>
    <property type="match status" value="1"/>
</dbReference>
<keyword evidence="8" id="KW-1185">Reference proteome</keyword>
<evidence type="ECO:0000256" key="5">
    <source>
        <dbReference type="ARBA" id="ARBA00023002"/>
    </source>
</evidence>
<evidence type="ECO:0000256" key="3">
    <source>
        <dbReference type="ARBA" id="ARBA00022630"/>
    </source>
</evidence>
<reference evidence="7" key="1">
    <citation type="journal article" date="2022" name="New Phytol.">
        <title>Evolutionary transition to the ectomycorrhizal habit in the genomes of a hyperdiverse lineage of mushroom-forming fungi.</title>
        <authorList>
            <person name="Looney B."/>
            <person name="Miyauchi S."/>
            <person name="Morin E."/>
            <person name="Drula E."/>
            <person name="Courty P.E."/>
            <person name="Kohler A."/>
            <person name="Kuo A."/>
            <person name="LaButti K."/>
            <person name="Pangilinan J."/>
            <person name="Lipzen A."/>
            <person name="Riley R."/>
            <person name="Andreopoulos W."/>
            <person name="He G."/>
            <person name="Johnson J."/>
            <person name="Nolan M."/>
            <person name="Tritt A."/>
            <person name="Barry K.W."/>
            <person name="Grigoriev I.V."/>
            <person name="Nagy L.G."/>
            <person name="Hibbett D."/>
            <person name="Henrissat B."/>
            <person name="Matheny P.B."/>
            <person name="Labbe J."/>
            <person name="Martin F.M."/>
        </authorList>
    </citation>
    <scope>NUCLEOTIDE SEQUENCE</scope>
    <source>
        <strain evidence="7">BPL690</strain>
    </source>
</reference>
<evidence type="ECO:0000313" key="7">
    <source>
        <dbReference type="EMBL" id="KAI0302378.1"/>
    </source>
</evidence>
<dbReference type="InterPro" id="IPR045170">
    <property type="entry name" value="MTOX"/>
</dbReference>
<dbReference type="GO" id="GO:0004657">
    <property type="term" value="F:proline dehydrogenase activity"/>
    <property type="evidence" value="ECO:0007669"/>
    <property type="project" value="TreeGrafter"/>
</dbReference>
<evidence type="ECO:0000256" key="1">
    <source>
        <dbReference type="ARBA" id="ARBA00001974"/>
    </source>
</evidence>
<comment type="cofactor">
    <cofactor evidence="1">
        <name>FAD</name>
        <dbReference type="ChEBI" id="CHEBI:57692"/>
    </cofactor>
</comment>
<dbReference type="GO" id="GO:0008115">
    <property type="term" value="F:sarcosine oxidase activity"/>
    <property type="evidence" value="ECO:0007669"/>
    <property type="project" value="TreeGrafter"/>
</dbReference>
<keyword evidence="5" id="KW-0560">Oxidoreductase</keyword>
<dbReference type="Gene3D" id="3.50.50.60">
    <property type="entry name" value="FAD/NAD(P)-binding domain"/>
    <property type="match status" value="1"/>
</dbReference>
<dbReference type="GO" id="GO:0050660">
    <property type="term" value="F:flavin adenine dinucleotide binding"/>
    <property type="evidence" value="ECO:0007669"/>
    <property type="project" value="InterPro"/>
</dbReference>
<dbReference type="Proteomes" id="UP001203297">
    <property type="component" value="Unassembled WGS sequence"/>
</dbReference>
<dbReference type="AlphaFoldDB" id="A0AAD4M524"/>
<comment type="caution">
    <text evidence="7">The sequence shown here is derived from an EMBL/GenBank/DDBJ whole genome shotgun (WGS) entry which is preliminary data.</text>
</comment>
<sequence>MVVSCKHESVIVVGAGCFGISTAYHLLQRGFTDVTVIDRSETLPAPDAASTDINKVVRTSYSDIFYTRLARDAIEEWKKTEEWGDTYRESGVLVSGSSDERPYASKAYINDLTLGVRTVKLDSGDAARAVFPANVKTGISFERSLGYLNLDSGWALAAQGVEKLMARVITLGGKVVSGMAVVGLMREDGRTSGVRLADGSSISARLVVIASGSWTASTFPELNLGESCLSTGQTIAHIKLTEVEAAPYRNVPVVLDFQSNFYVFPPNDDNIIKFGLHNSGVVHYTHGGTEKKIVSTPRTVSSHGDDGLRVPQSSLKRLRSSLRDVYPDLADKAFTSTRLCWYTDSPDGDWVIGYYPSDTGLFLATSGSGHAYKFLPVIGRIIADAIEGTLDPVIAQKFATDRKHLTFDQSRGLLRPLDLATEQLCLPEDLLP</sequence>
<proteinExistence type="inferred from homology"/>
<dbReference type="EMBL" id="WTXG01000011">
    <property type="protein sequence ID" value="KAI0302378.1"/>
    <property type="molecule type" value="Genomic_DNA"/>
</dbReference>
<evidence type="ECO:0000259" key="6">
    <source>
        <dbReference type="Pfam" id="PF01266"/>
    </source>
</evidence>
<keyword evidence="4" id="KW-0274">FAD</keyword>
<comment type="similarity">
    <text evidence="2">Belongs to the MSOX/MTOX family.</text>
</comment>
<evidence type="ECO:0000313" key="8">
    <source>
        <dbReference type="Proteomes" id="UP001203297"/>
    </source>
</evidence>